<dbReference type="AlphaFoldDB" id="A0A093UQ48"/>
<proteinExistence type="predicted"/>
<dbReference type="EMBL" id="JPOX01000050">
    <property type="protein sequence ID" value="KFX42015.1"/>
    <property type="molecule type" value="Genomic_DNA"/>
</dbReference>
<dbReference type="HOGENOM" id="CLU_2307938_0_0_1"/>
<comment type="caution">
    <text evidence="1">The sequence shown here is derived from an EMBL/GenBank/DDBJ whole genome shotgun (WGS) entry which is preliminary data.</text>
</comment>
<gene>
    <name evidence="1" type="ORF">GQ26_0500090</name>
</gene>
<accession>A0A093UQ48</accession>
<sequence>MTSSGIPVLDLGNLLDIGLVITADPHRNDLEFDVVSILSIPPALYAIILRHLRGMGFATYAALHHDSCSLNLLRGLSAMSVAAVFDLTDLNSIRLAIAAV</sequence>
<evidence type="ECO:0000313" key="1">
    <source>
        <dbReference type="EMBL" id="KFX42015.1"/>
    </source>
</evidence>
<name>A0A093UQ48_TALMA</name>
<organism evidence="1">
    <name type="scientific">Talaromyces marneffei PM1</name>
    <dbReference type="NCBI Taxonomy" id="1077442"/>
    <lineage>
        <taxon>Eukaryota</taxon>
        <taxon>Fungi</taxon>
        <taxon>Dikarya</taxon>
        <taxon>Ascomycota</taxon>
        <taxon>Pezizomycotina</taxon>
        <taxon>Eurotiomycetes</taxon>
        <taxon>Eurotiomycetidae</taxon>
        <taxon>Eurotiales</taxon>
        <taxon>Trichocomaceae</taxon>
        <taxon>Talaromyces</taxon>
        <taxon>Talaromyces sect. Talaromyces</taxon>
    </lineage>
</organism>
<protein>
    <submittedName>
        <fullName evidence="1">Uncharacterized protein</fullName>
    </submittedName>
</protein>
<reference evidence="1" key="1">
    <citation type="journal article" date="2014" name="PLoS Genet.">
        <title>Signature Gene Expression Reveals Novel Clues to the Molecular Mechanisms of Dimorphic Transition in Penicillium marneffei.</title>
        <authorList>
            <person name="Yang E."/>
            <person name="Wang G."/>
            <person name="Cai J."/>
            <person name="Woo P.C."/>
            <person name="Lau S.K."/>
            <person name="Yuen K.-Y."/>
            <person name="Chow W.-N."/>
            <person name="Lin X."/>
        </authorList>
    </citation>
    <scope>NUCLEOTIDE SEQUENCE [LARGE SCALE GENOMIC DNA]</scope>
    <source>
        <strain evidence="1">PM1</strain>
    </source>
</reference>